<evidence type="ECO:0000313" key="3">
    <source>
        <dbReference type="EMBL" id="KAF2834527.1"/>
    </source>
</evidence>
<dbReference type="OrthoDB" id="5392646at2759"/>
<organism evidence="3 4">
    <name type="scientific">Patellaria atrata CBS 101060</name>
    <dbReference type="NCBI Taxonomy" id="1346257"/>
    <lineage>
        <taxon>Eukaryota</taxon>
        <taxon>Fungi</taxon>
        <taxon>Dikarya</taxon>
        <taxon>Ascomycota</taxon>
        <taxon>Pezizomycotina</taxon>
        <taxon>Dothideomycetes</taxon>
        <taxon>Dothideomycetes incertae sedis</taxon>
        <taxon>Patellariales</taxon>
        <taxon>Patellariaceae</taxon>
        <taxon>Patellaria</taxon>
    </lineage>
</organism>
<reference evidence="3" key="1">
    <citation type="journal article" date="2020" name="Stud. Mycol.">
        <title>101 Dothideomycetes genomes: a test case for predicting lifestyles and emergence of pathogens.</title>
        <authorList>
            <person name="Haridas S."/>
            <person name="Albert R."/>
            <person name="Binder M."/>
            <person name="Bloem J."/>
            <person name="Labutti K."/>
            <person name="Salamov A."/>
            <person name="Andreopoulos B."/>
            <person name="Baker S."/>
            <person name="Barry K."/>
            <person name="Bills G."/>
            <person name="Bluhm B."/>
            <person name="Cannon C."/>
            <person name="Castanera R."/>
            <person name="Culley D."/>
            <person name="Daum C."/>
            <person name="Ezra D."/>
            <person name="Gonzalez J."/>
            <person name="Henrissat B."/>
            <person name="Kuo A."/>
            <person name="Liang C."/>
            <person name="Lipzen A."/>
            <person name="Lutzoni F."/>
            <person name="Magnuson J."/>
            <person name="Mondo S."/>
            <person name="Nolan M."/>
            <person name="Ohm R."/>
            <person name="Pangilinan J."/>
            <person name="Park H.-J."/>
            <person name="Ramirez L."/>
            <person name="Alfaro M."/>
            <person name="Sun H."/>
            <person name="Tritt A."/>
            <person name="Yoshinaga Y."/>
            <person name="Zwiers L.-H."/>
            <person name="Turgeon B."/>
            <person name="Goodwin S."/>
            <person name="Spatafora J."/>
            <person name="Crous P."/>
            <person name="Grigoriev I."/>
        </authorList>
    </citation>
    <scope>NUCLEOTIDE SEQUENCE</scope>
    <source>
        <strain evidence="3">CBS 101060</strain>
    </source>
</reference>
<comment type="caution">
    <text evidence="3">The sequence shown here is derived from an EMBL/GenBank/DDBJ whole genome shotgun (WGS) entry which is preliminary data.</text>
</comment>
<dbReference type="PANTHER" id="PTHR37919:SF2">
    <property type="entry name" value="EXPERA DOMAIN-CONTAINING PROTEIN"/>
    <property type="match status" value="1"/>
</dbReference>
<dbReference type="InterPro" id="IPR048400">
    <property type="entry name" value="SLS1_N"/>
</dbReference>
<evidence type="ECO:0000256" key="1">
    <source>
        <dbReference type="SAM" id="MobiDB-lite"/>
    </source>
</evidence>
<proteinExistence type="predicted"/>
<evidence type="ECO:0000313" key="4">
    <source>
        <dbReference type="Proteomes" id="UP000799429"/>
    </source>
</evidence>
<name>A0A9P4S195_9PEZI</name>
<sequence>MFAHRSFSATICLRCQLQLTRQLKQSSIRPSPSANFTSTIVASSVEDSKHSGPKITFHDVEPKPSHPDYKERVLHFRSKLRRRYGEDIWGGEERLAINSLGAPSDIIVLRKPHNKRNKKLAKWKENVASRKAVLKNLLVDDEGKKGAPTPDDIYQWIESLRPSSSAHQLTDKTALTQEEYETKARALQEGFLNTQLRHYYEVWRARSEKASLHKGASKKRGPRKGSPVASSGLDHGTFTRSIWKAGTTKIDVRLPVLEESQFVKPKTYSKKHLTQWIMRDHWRIVVLDDIEKDGELELTLASSQLKLLTAGGASYFRTLN</sequence>
<keyword evidence="4" id="KW-1185">Reference proteome</keyword>
<gene>
    <name evidence="3" type="ORF">M501DRAFT_591222</name>
</gene>
<dbReference type="Pfam" id="PF20776">
    <property type="entry name" value="SLS1_N"/>
    <property type="match status" value="1"/>
</dbReference>
<evidence type="ECO:0000259" key="2">
    <source>
        <dbReference type="Pfam" id="PF20776"/>
    </source>
</evidence>
<accession>A0A9P4S195</accession>
<feature type="region of interest" description="Disordered" evidence="1">
    <location>
        <begin position="211"/>
        <end position="233"/>
    </location>
</feature>
<dbReference type="PANTHER" id="PTHR37919">
    <property type="entry name" value="PROTEIN CBG05606"/>
    <property type="match status" value="1"/>
</dbReference>
<protein>
    <recommendedName>
        <fullName evidence="2">SLS1 N-terminal domain-containing protein</fullName>
    </recommendedName>
</protein>
<dbReference type="Proteomes" id="UP000799429">
    <property type="component" value="Unassembled WGS sequence"/>
</dbReference>
<feature type="domain" description="SLS1 N-terminal" evidence="2">
    <location>
        <begin position="147"/>
        <end position="286"/>
    </location>
</feature>
<dbReference type="AlphaFoldDB" id="A0A9P4S195"/>
<dbReference type="EMBL" id="MU006118">
    <property type="protein sequence ID" value="KAF2834527.1"/>
    <property type="molecule type" value="Genomic_DNA"/>
</dbReference>